<evidence type="ECO:0000256" key="3">
    <source>
        <dbReference type="ARBA" id="ARBA00023235"/>
    </source>
</evidence>
<dbReference type="Proteomes" id="UP000188184">
    <property type="component" value="Chromosome"/>
</dbReference>
<dbReference type="PANTHER" id="PTHR30511">
    <property type="entry name" value="ALANINE RACEMASE"/>
    <property type="match status" value="1"/>
</dbReference>
<dbReference type="GO" id="GO:0030632">
    <property type="term" value="P:D-alanine biosynthetic process"/>
    <property type="evidence" value="ECO:0007669"/>
    <property type="project" value="TreeGrafter"/>
</dbReference>
<dbReference type="RefSeq" id="WP_077588973.1">
    <property type="nucleotide sequence ID" value="NZ_CP019640.1"/>
</dbReference>
<evidence type="ECO:0000259" key="6">
    <source>
        <dbReference type="SMART" id="SM01005"/>
    </source>
</evidence>
<keyword evidence="3" id="KW-0413">Isomerase</keyword>
<dbReference type="SMART" id="SM01005">
    <property type="entry name" value="Ala_racemase_C"/>
    <property type="match status" value="1"/>
</dbReference>
<name>A0A1Q2KY01_9BACL</name>
<dbReference type="Gene3D" id="2.40.37.10">
    <property type="entry name" value="Lyase, Ornithine Decarboxylase, Chain A, domain 1"/>
    <property type="match status" value="1"/>
</dbReference>
<dbReference type="SUPFAM" id="SSF51419">
    <property type="entry name" value="PLP-binding barrel"/>
    <property type="match status" value="1"/>
</dbReference>
<dbReference type="InterPro" id="IPR009006">
    <property type="entry name" value="Ala_racemase/Decarboxylase_C"/>
</dbReference>
<feature type="binding site" evidence="5">
    <location>
        <position position="122"/>
    </location>
    <ligand>
        <name>substrate</name>
    </ligand>
</feature>
<dbReference type="Pfam" id="PF00842">
    <property type="entry name" value="Ala_racemase_C"/>
    <property type="match status" value="1"/>
</dbReference>
<dbReference type="OrthoDB" id="9813814at2"/>
<dbReference type="GO" id="GO:0005829">
    <property type="term" value="C:cytosol"/>
    <property type="evidence" value="ECO:0007669"/>
    <property type="project" value="TreeGrafter"/>
</dbReference>
<organism evidence="7 8">
    <name type="scientific">Planococcus lenghuensis</name>
    <dbReference type="NCBI Taxonomy" id="2213202"/>
    <lineage>
        <taxon>Bacteria</taxon>
        <taxon>Bacillati</taxon>
        <taxon>Bacillota</taxon>
        <taxon>Bacilli</taxon>
        <taxon>Bacillales</taxon>
        <taxon>Caryophanaceae</taxon>
        <taxon>Planococcus</taxon>
    </lineage>
</organism>
<evidence type="ECO:0000256" key="5">
    <source>
        <dbReference type="PIRSR" id="PIRSR600821-52"/>
    </source>
</evidence>
<dbReference type="PANTHER" id="PTHR30511:SF0">
    <property type="entry name" value="ALANINE RACEMASE, CATABOLIC-RELATED"/>
    <property type="match status" value="1"/>
</dbReference>
<keyword evidence="2 4" id="KW-0663">Pyridoxal phosphate</keyword>
<protein>
    <submittedName>
        <fullName evidence="7">Alanine racemase</fullName>
    </submittedName>
</protein>
<sequence length="349" mass="38928">MTATLTINQTNLYDQARQLQGQTDVLAVVKNNAYNVGLDLAFRTFYKAGIRAFATTSLKEAVELRQLDDHIAIFLMNPSTDFDKLRENRIAMTLPSLPFFREHEQDLQGIDVHLEYKNLLRRSGFDRADEMFEVLEAGTVNVTGVWTHFAFADEIGSAEYEKEKQDWLDLLESIRAEARGLRFIHAQNSASFVRDGLFPGHTHARLGILLYGSRPYSGLPESLAPAVVSVSANIIQTIRLKAGESSGYSSAFRAEKDCVVAIADIGYGDGVLRTRAKHEVLINGRRYPIGALMMSHLLVVVDEDVQPGDTVYLYNDVLRVDHYTFLGVGANSEQMSALNHNSLTKEILA</sequence>
<feature type="binding site" evidence="5">
    <location>
        <position position="294"/>
    </location>
    <ligand>
        <name>substrate</name>
    </ligand>
</feature>
<dbReference type="InterPro" id="IPR029066">
    <property type="entry name" value="PLP-binding_barrel"/>
</dbReference>
<dbReference type="InterPro" id="IPR011079">
    <property type="entry name" value="Ala_racemase_C"/>
</dbReference>
<dbReference type="SUPFAM" id="SSF50621">
    <property type="entry name" value="Alanine racemase C-terminal domain-like"/>
    <property type="match status" value="1"/>
</dbReference>
<dbReference type="GO" id="GO:0009252">
    <property type="term" value="P:peptidoglycan biosynthetic process"/>
    <property type="evidence" value="ECO:0007669"/>
    <property type="project" value="TreeGrafter"/>
</dbReference>
<dbReference type="Gene3D" id="3.20.20.10">
    <property type="entry name" value="Alanine racemase"/>
    <property type="match status" value="1"/>
</dbReference>
<dbReference type="Pfam" id="PF01168">
    <property type="entry name" value="Ala_racemase_N"/>
    <property type="match status" value="1"/>
</dbReference>
<dbReference type="KEGG" id="pmar:B0X71_08280"/>
<feature type="domain" description="Alanine racemase C-terminal" evidence="6">
    <location>
        <begin position="227"/>
        <end position="348"/>
    </location>
</feature>
<reference evidence="7 8" key="1">
    <citation type="submission" date="2017-02" db="EMBL/GenBank/DDBJ databases">
        <title>The complete genomic sequence of a novel cold adapted crude oil-degrading bacterium Planococcus qaidamina Y42.</title>
        <authorList>
            <person name="Yang R."/>
        </authorList>
    </citation>
    <scope>NUCLEOTIDE SEQUENCE [LARGE SCALE GENOMIC DNA]</scope>
    <source>
        <strain evidence="7 8">Y42</strain>
    </source>
</reference>
<evidence type="ECO:0000256" key="4">
    <source>
        <dbReference type="PIRSR" id="PIRSR600821-50"/>
    </source>
</evidence>
<evidence type="ECO:0000256" key="1">
    <source>
        <dbReference type="ARBA" id="ARBA00001933"/>
    </source>
</evidence>
<feature type="modified residue" description="N6-(pyridoxal phosphate)lysine" evidence="4">
    <location>
        <position position="30"/>
    </location>
</feature>
<dbReference type="PRINTS" id="PR00992">
    <property type="entry name" value="ALARACEMASE"/>
</dbReference>
<gene>
    <name evidence="7" type="ORF">B0X71_08280</name>
</gene>
<evidence type="ECO:0000256" key="2">
    <source>
        <dbReference type="ARBA" id="ARBA00022898"/>
    </source>
</evidence>
<keyword evidence="8" id="KW-1185">Reference proteome</keyword>
<dbReference type="AlphaFoldDB" id="A0A1Q2KY01"/>
<evidence type="ECO:0000313" key="7">
    <source>
        <dbReference type="EMBL" id="AQQ53090.1"/>
    </source>
</evidence>
<dbReference type="InterPro" id="IPR001608">
    <property type="entry name" value="Ala_racemase_N"/>
</dbReference>
<comment type="cofactor">
    <cofactor evidence="1 4">
        <name>pyridoxal 5'-phosphate</name>
        <dbReference type="ChEBI" id="CHEBI:597326"/>
    </cofactor>
</comment>
<dbReference type="InterPro" id="IPR000821">
    <property type="entry name" value="Ala_racemase"/>
</dbReference>
<accession>A0A1Q2KY01</accession>
<proteinExistence type="predicted"/>
<dbReference type="EMBL" id="CP019640">
    <property type="protein sequence ID" value="AQQ53090.1"/>
    <property type="molecule type" value="Genomic_DNA"/>
</dbReference>
<dbReference type="GO" id="GO:0008784">
    <property type="term" value="F:alanine racemase activity"/>
    <property type="evidence" value="ECO:0007669"/>
    <property type="project" value="InterPro"/>
</dbReference>
<dbReference type="GO" id="GO:0030170">
    <property type="term" value="F:pyridoxal phosphate binding"/>
    <property type="evidence" value="ECO:0007669"/>
    <property type="project" value="TreeGrafter"/>
</dbReference>
<evidence type="ECO:0000313" key="8">
    <source>
        <dbReference type="Proteomes" id="UP000188184"/>
    </source>
</evidence>